<comment type="caution">
    <text evidence="5">The sequence shown here is derived from an EMBL/GenBank/DDBJ whole genome shotgun (WGS) entry which is preliminary data.</text>
</comment>
<keyword evidence="1" id="KW-0805">Transcription regulation</keyword>
<evidence type="ECO:0000259" key="4">
    <source>
        <dbReference type="PROSITE" id="PS01124"/>
    </source>
</evidence>
<evidence type="ECO:0000256" key="2">
    <source>
        <dbReference type="ARBA" id="ARBA00023125"/>
    </source>
</evidence>
<evidence type="ECO:0000313" key="6">
    <source>
        <dbReference type="Proteomes" id="UP000749471"/>
    </source>
</evidence>
<dbReference type="PROSITE" id="PS01124">
    <property type="entry name" value="HTH_ARAC_FAMILY_2"/>
    <property type="match status" value="1"/>
</dbReference>
<sequence length="218" mass="25572">MMLLEDDLIREVNCKNKNKAIICYRELFNDFKKYDFGNGCCFKSIKNHLICLNCILYKNACTNSACKKSVYEKRNSFIKEIEKRTSLEQLYSLGEEIIIFYMNIINSRYVYTKHPIINAALAYIHNHINEDLTLEKVAEEIHVSKSHLSNLFPKYIGYSFSYYISKVKVDKSKLLLKNTSLSLLDIAFECGFNSQSYFCYTFKKVEGITPKQYRTKIQ</sequence>
<dbReference type="InterPro" id="IPR018062">
    <property type="entry name" value="HTH_AraC-typ_CS"/>
</dbReference>
<dbReference type="SMART" id="SM00342">
    <property type="entry name" value="HTH_ARAC"/>
    <property type="match status" value="1"/>
</dbReference>
<evidence type="ECO:0000256" key="3">
    <source>
        <dbReference type="ARBA" id="ARBA00023163"/>
    </source>
</evidence>
<accession>A0ABS6EBU7</accession>
<evidence type="ECO:0000313" key="5">
    <source>
        <dbReference type="EMBL" id="MBU5439915.1"/>
    </source>
</evidence>
<proteinExistence type="predicted"/>
<keyword evidence="6" id="KW-1185">Reference proteome</keyword>
<dbReference type="PANTHER" id="PTHR43280">
    <property type="entry name" value="ARAC-FAMILY TRANSCRIPTIONAL REGULATOR"/>
    <property type="match status" value="1"/>
</dbReference>
<reference evidence="5 6" key="1">
    <citation type="submission" date="2021-06" db="EMBL/GenBank/DDBJ databases">
        <authorList>
            <person name="Sun Q."/>
            <person name="Li D."/>
        </authorList>
    </citation>
    <scope>NUCLEOTIDE SEQUENCE [LARGE SCALE GENOMIC DNA]</scope>
    <source>
        <strain evidence="5 6">MSJ-40</strain>
    </source>
</reference>
<dbReference type="RefSeq" id="WP_216521799.1">
    <property type="nucleotide sequence ID" value="NZ_JAHLPM010000021.1"/>
</dbReference>
<feature type="domain" description="HTH araC/xylS-type" evidence="4">
    <location>
        <begin position="118"/>
        <end position="216"/>
    </location>
</feature>
<protein>
    <submittedName>
        <fullName evidence="5">AraC family transcriptional regulator</fullName>
    </submittedName>
</protein>
<evidence type="ECO:0000256" key="1">
    <source>
        <dbReference type="ARBA" id="ARBA00023015"/>
    </source>
</evidence>
<dbReference type="InterPro" id="IPR018060">
    <property type="entry name" value="HTH_AraC"/>
</dbReference>
<organism evidence="5 6">
    <name type="scientific">Tissierella simiarum</name>
    <dbReference type="NCBI Taxonomy" id="2841534"/>
    <lineage>
        <taxon>Bacteria</taxon>
        <taxon>Bacillati</taxon>
        <taxon>Bacillota</taxon>
        <taxon>Tissierellia</taxon>
        <taxon>Tissierellales</taxon>
        <taxon>Tissierellaceae</taxon>
        <taxon>Tissierella</taxon>
    </lineage>
</organism>
<dbReference type="Proteomes" id="UP000749471">
    <property type="component" value="Unassembled WGS sequence"/>
</dbReference>
<dbReference type="PROSITE" id="PS00041">
    <property type="entry name" value="HTH_ARAC_FAMILY_1"/>
    <property type="match status" value="1"/>
</dbReference>
<dbReference type="EMBL" id="JAHLPM010000021">
    <property type="protein sequence ID" value="MBU5439915.1"/>
    <property type="molecule type" value="Genomic_DNA"/>
</dbReference>
<keyword evidence="2" id="KW-0238">DNA-binding</keyword>
<gene>
    <name evidence="5" type="ORF">KQI42_18035</name>
</gene>
<dbReference type="PANTHER" id="PTHR43280:SF2">
    <property type="entry name" value="HTH-TYPE TRANSCRIPTIONAL REGULATOR EXSA"/>
    <property type="match status" value="1"/>
</dbReference>
<keyword evidence="3" id="KW-0804">Transcription</keyword>
<dbReference type="Pfam" id="PF12833">
    <property type="entry name" value="HTH_18"/>
    <property type="match status" value="1"/>
</dbReference>
<name>A0ABS6EBU7_9FIRM</name>